<keyword evidence="1" id="KW-0472">Membrane</keyword>
<keyword evidence="1" id="KW-1133">Transmembrane helix</keyword>
<gene>
    <name evidence="2" type="ORF">PHILAsVB114_06055</name>
</gene>
<evidence type="ECO:0000256" key="1">
    <source>
        <dbReference type="SAM" id="Phobius"/>
    </source>
</evidence>
<dbReference type="KEGG" id="plim:PHILAsVB114_06055"/>
<organism evidence="2 3">
    <name type="scientific">Candidatus Planktophila limnetica</name>
    <dbReference type="NCBI Taxonomy" id="573600"/>
    <lineage>
        <taxon>Bacteria</taxon>
        <taxon>Bacillati</taxon>
        <taxon>Actinomycetota</taxon>
        <taxon>Actinomycetes</taxon>
        <taxon>Candidatus Nanopelagicales</taxon>
        <taxon>Candidatus Nanopelagicaceae</taxon>
        <taxon>Candidatus Planktophila</taxon>
    </lineage>
</organism>
<sequence>MSNQNQELRRKLAIIVLRLEGFLILGIGVFLIVKGLTSKDSIEWFVISGELCLVIGGGAGLLFAAKGFKDKKMYGRAPAVLANLIALGVAKYMYDGGLWWTALPLALLAAITIFLAVSVIPEKKSK</sequence>
<feature type="transmembrane region" description="Helical" evidence="1">
    <location>
        <begin position="12"/>
        <end position="32"/>
    </location>
</feature>
<keyword evidence="3" id="KW-1185">Reference proteome</keyword>
<feature type="transmembrane region" description="Helical" evidence="1">
    <location>
        <begin position="77"/>
        <end position="94"/>
    </location>
</feature>
<evidence type="ECO:0000313" key="2">
    <source>
        <dbReference type="EMBL" id="ASY28168.1"/>
    </source>
</evidence>
<accession>A0A249LGB6</accession>
<dbReference type="EMBL" id="CP016782">
    <property type="protein sequence ID" value="ASY28168.1"/>
    <property type="molecule type" value="Genomic_DNA"/>
</dbReference>
<keyword evidence="1" id="KW-0812">Transmembrane</keyword>
<name>A0A249LGB6_9ACTN</name>
<dbReference type="Proteomes" id="UP000217221">
    <property type="component" value="Chromosome"/>
</dbReference>
<dbReference type="RefSeq" id="WP_095698474.1">
    <property type="nucleotide sequence ID" value="NZ_CP016782.1"/>
</dbReference>
<feature type="transmembrane region" description="Helical" evidence="1">
    <location>
        <begin position="100"/>
        <end position="120"/>
    </location>
</feature>
<feature type="transmembrane region" description="Helical" evidence="1">
    <location>
        <begin position="44"/>
        <end position="65"/>
    </location>
</feature>
<dbReference type="AlphaFoldDB" id="A0A249LGB6"/>
<evidence type="ECO:0000313" key="3">
    <source>
        <dbReference type="Proteomes" id="UP000217221"/>
    </source>
</evidence>
<dbReference type="OrthoDB" id="5197228at2"/>
<proteinExistence type="predicted"/>
<reference evidence="2 3" key="1">
    <citation type="submission" date="2016-07" db="EMBL/GenBank/DDBJ databases">
        <title>High microdiversification within the ubiquitous acI lineage of Actinobacteria.</title>
        <authorList>
            <person name="Neuenschwander S.M."/>
            <person name="Salcher M."/>
            <person name="Ghai R."/>
            <person name="Pernthaler J."/>
        </authorList>
    </citation>
    <scope>NUCLEOTIDE SEQUENCE [LARGE SCALE GENOMIC DNA]</scope>
    <source>
        <strain evidence="2">MMS-VB-114</strain>
    </source>
</reference>
<protein>
    <submittedName>
        <fullName evidence="2">Uncharacterized protein</fullName>
    </submittedName>
</protein>